<evidence type="ECO:0000313" key="4">
    <source>
        <dbReference type="Proteomes" id="UP001201980"/>
    </source>
</evidence>
<keyword evidence="4" id="KW-1185">Reference proteome</keyword>
<dbReference type="Pfam" id="PF06772">
    <property type="entry name" value="LtrA"/>
    <property type="match status" value="1"/>
</dbReference>
<dbReference type="InterPro" id="IPR010640">
    <property type="entry name" value="Low_temperature_requirement_A"/>
</dbReference>
<comment type="caution">
    <text evidence="3">The sequence shown here is derived from an EMBL/GenBank/DDBJ whole genome shotgun (WGS) entry which is preliminary data.</text>
</comment>
<feature type="transmembrane region" description="Helical" evidence="2">
    <location>
        <begin position="393"/>
        <end position="413"/>
    </location>
</feature>
<dbReference type="Proteomes" id="UP001201980">
    <property type="component" value="Unassembled WGS sequence"/>
</dbReference>
<feature type="region of interest" description="Disordered" evidence="1">
    <location>
        <begin position="89"/>
        <end position="126"/>
    </location>
</feature>
<sequence>MTSSGTAEHSPSFASASLRGSVTHSMPPNPRSHFTTPRAPAFRQAIIIRASMSGSNWDVMSTVAQNLLLPDGRRLLSCPETHVDQLRAHWNGRSSSKATPDGGSAHPAEAGVEEEKPRSQGDSSTDDPEIVVVVAHGSPDHVSHLRKARRAVEALLSGIGAPASSDESVNSSEYAITAKSGTGGNSQKALESNFKRFGFKADVRTIESGRPGGGATTTISRSAISKASWGSGEGAPPRCQPGNIRLWKRPVVRQYFHKGLLWRAEEETTVMSFELFFDLLYVGIIAINGDHVAEEADGHELLRFVATFGMSWKIWQDVAQLMSWFEVDDVLQRVEIVFLIACLLGFTTNMLHAFHSERDTYTQLVAFYLTARLFNAAYCLVTMLLVPAVKGMMVSQAIIIAIPSVLWIASIHVEMPQRLALVFIALSFDIFGSAVVIIMFRYSRTHPTRLAAKIDRFFEFYPAVNIEHKVERTNAFVTLVLGYSVVVVLYQNEGWGLDAFLGKAILGLIQAFVFNWIYFEIDGANISSHAIRRQVWTALLWQNAHIPYVMGYILGAAALSKLVLGTDCANAEEDTLTEFYRERSEPEIHDGLRYLYCSGLGIALLSTTLMSVSHRHRVPSQGDFHPELKPAVPKWARLANRAAISAVILCLPLAGEHLNSLHLVSTTTGLIVWVLIVELAGNMCWTTAGEARKGRGPLGYTARCSSKELEEAVRTPRTAGVAKEKVSGVNMVQC</sequence>
<dbReference type="EMBL" id="JAKWBI020000037">
    <property type="protein sequence ID" value="KAJ2905141.1"/>
    <property type="molecule type" value="Genomic_DNA"/>
</dbReference>
<dbReference type="PANTHER" id="PTHR36840">
    <property type="entry name" value="BLL5714 PROTEIN"/>
    <property type="match status" value="1"/>
</dbReference>
<keyword evidence="2" id="KW-0472">Membrane</keyword>
<feature type="transmembrane region" description="Helical" evidence="2">
    <location>
        <begin position="419"/>
        <end position="440"/>
    </location>
</feature>
<feature type="transmembrane region" description="Helical" evidence="2">
    <location>
        <begin position="336"/>
        <end position="354"/>
    </location>
</feature>
<dbReference type="PANTHER" id="PTHR36840:SF1">
    <property type="entry name" value="BLL5714 PROTEIN"/>
    <property type="match status" value="1"/>
</dbReference>
<evidence type="ECO:0000256" key="1">
    <source>
        <dbReference type="SAM" id="MobiDB-lite"/>
    </source>
</evidence>
<keyword evidence="2" id="KW-1133">Transmembrane helix</keyword>
<feature type="transmembrane region" description="Helical" evidence="2">
    <location>
        <begin position="661"/>
        <end position="685"/>
    </location>
</feature>
<feature type="transmembrane region" description="Helical" evidence="2">
    <location>
        <begin position="366"/>
        <end position="386"/>
    </location>
</feature>
<evidence type="ECO:0000256" key="2">
    <source>
        <dbReference type="SAM" id="Phobius"/>
    </source>
</evidence>
<feature type="compositionally biased region" description="Polar residues" evidence="1">
    <location>
        <begin position="1"/>
        <end position="26"/>
    </location>
</feature>
<feature type="transmembrane region" description="Helical" evidence="2">
    <location>
        <begin position="539"/>
        <end position="559"/>
    </location>
</feature>
<reference evidence="3" key="1">
    <citation type="submission" date="2022-07" db="EMBL/GenBank/DDBJ databases">
        <title>Draft genome sequence of Zalerion maritima ATCC 34329, a (micro)plastics degrading marine fungus.</title>
        <authorList>
            <person name="Paco A."/>
            <person name="Goncalves M.F.M."/>
            <person name="Rocha-Santos T.A.P."/>
            <person name="Alves A."/>
        </authorList>
    </citation>
    <scope>NUCLEOTIDE SEQUENCE</scope>
    <source>
        <strain evidence="3">ATCC 34329</strain>
    </source>
</reference>
<gene>
    <name evidence="3" type="ORF">MKZ38_006218</name>
</gene>
<organism evidence="3 4">
    <name type="scientific">Zalerion maritima</name>
    <dbReference type="NCBI Taxonomy" id="339359"/>
    <lineage>
        <taxon>Eukaryota</taxon>
        <taxon>Fungi</taxon>
        <taxon>Dikarya</taxon>
        <taxon>Ascomycota</taxon>
        <taxon>Pezizomycotina</taxon>
        <taxon>Sordariomycetes</taxon>
        <taxon>Lulworthiomycetidae</taxon>
        <taxon>Lulworthiales</taxon>
        <taxon>Lulworthiaceae</taxon>
        <taxon>Zalerion</taxon>
    </lineage>
</organism>
<name>A0AAD5RVN2_9PEZI</name>
<protein>
    <submittedName>
        <fullName evidence="3">Bacterial low temperature requirement A protein-domain-containing protein</fullName>
    </submittedName>
</protein>
<evidence type="ECO:0000313" key="3">
    <source>
        <dbReference type="EMBL" id="KAJ2905141.1"/>
    </source>
</evidence>
<feature type="region of interest" description="Disordered" evidence="1">
    <location>
        <begin position="1"/>
        <end position="38"/>
    </location>
</feature>
<dbReference type="AlphaFoldDB" id="A0AAD5RVN2"/>
<proteinExistence type="predicted"/>
<feature type="transmembrane region" description="Helical" evidence="2">
    <location>
        <begin position="497"/>
        <end position="518"/>
    </location>
</feature>
<keyword evidence="2" id="KW-0812">Transmembrane</keyword>
<accession>A0AAD5RVN2</accession>